<dbReference type="AlphaFoldDB" id="A0A0C1L1S6"/>
<dbReference type="Gene3D" id="2.60.120.1130">
    <property type="match status" value="1"/>
</dbReference>
<protein>
    <recommendedName>
        <fullName evidence="2">DUF3857 domain-containing protein</fullName>
    </recommendedName>
</protein>
<keyword evidence="4" id="KW-1185">Reference proteome</keyword>
<feature type="chain" id="PRO_5002135343" description="DUF3857 domain-containing protein" evidence="1">
    <location>
        <begin position="22"/>
        <end position="656"/>
    </location>
</feature>
<evidence type="ECO:0000256" key="1">
    <source>
        <dbReference type="SAM" id="SignalP"/>
    </source>
</evidence>
<name>A0A0C1L1S6_9BACT</name>
<feature type="signal peptide" evidence="1">
    <location>
        <begin position="1"/>
        <end position="21"/>
    </location>
</feature>
<keyword evidence="1" id="KW-0732">Signal</keyword>
<dbReference type="EMBL" id="JSVC01000019">
    <property type="protein sequence ID" value="KIC93536.1"/>
    <property type="molecule type" value="Genomic_DNA"/>
</dbReference>
<sequence>MKKLTLSALSLFMLATAYSQAIPAIDRETWKEKPTLHKIDSRFSDESAVILSDIRRIEFIDDAKGSVQAYKTLHKIVHINDDKGIESFNKIYLPVSDNSDLVDIKARAILPGGKIIELDKKNIKDLQEDNTLYKIFAMDGLVKGCEIEYYYTFQMGGSFFGREVMQMGIPVLQAQLSVVSPERLTFDMKTYNSDVKSSDTVLNAKRYSNVEMKDLAGVENEKYSTYTANLARVEFKLSYNAARSATERLFTWNEFAKRVYENYTTFTEKELKKTEKLIAENKWNTLAGEREKIIAVENYIKKNIGTREDFTGEDARNIELILKNKIAGFVGVMRLYGAVYNKLGIDMQFVLAGNRSEFTIDKGFENWNNCDNYLIYFVGQKKFLAPTRIELRYPWIDPYWGNTYALFCKGTTIGSFTTAVAEIKPVPLEDYMHNSSDIIAKAELNATTDTLIINTSHSYRGYSASVYRAVFNFTSAEQQKLYMKDFVKFGTNSEHIVSTGLQNQDFESYSDNKPFVLNATVKASELIEKAGSKLLVKIGDLIGPQVEMYQEKPRQFSMDVAYPHTLGRKIEFVIPEGYVVKNLKELIINDTYQENGQTTMGFVSNYKQEGNRIMIEVMEEYKKTTYPLTQYDAFKKIINAAADFNKIILVLEKKST</sequence>
<reference evidence="3 4" key="1">
    <citation type="submission" date="2014-11" db="EMBL/GenBank/DDBJ databases">
        <title>Genome sequence of Flavihumibacter solisilvae 3-3.</title>
        <authorList>
            <person name="Zhou G."/>
            <person name="Li M."/>
            <person name="Wang G."/>
        </authorList>
    </citation>
    <scope>NUCLEOTIDE SEQUENCE [LARGE SCALE GENOMIC DNA]</scope>
    <source>
        <strain evidence="3 4">3-3</strain>
    </source>
</reference>
<evidence type="ECO:0000313" key="4">
    <source>
        <dbReference type="Proteomes" id="UP000031408"/>
    </source>
</evidence>
<dbReference type="Proteomes" id="UP000031408">
    <property type="component" value="Unassembled WGS sequence"/>
</dbReference>
<organism evidence="3 4">
    <name type="scientific">Flavihumibacter solisilvae</name>
    <dbReference type="NCBI Taxonomy" id="1349421"/>
    <lineage>
        <taxon>Bacteria</taxon>
        <taxon>Pseudomonadati</taxon>
        <taxon>Bacteroidota</taxon>
        <taxon>Chitinophagia</taxon>
        <taxon>Chitinophagales</taxon>
        <taxon>Chitinophagaceae</taxon>
        <taxon>Flavihumibacter</taxon>
    </lineage>
</organism>
<dbReference type="InterPro" id="IPR024618">
    <property type="entry name" value="DUF3857"/>
</dbReference>
<dbReference type="Gene3D" id="2.60.40.3140">
    <property type="match status" value="1"/>
</dbReference>
<dbReference type="OrthoDB" id="1153981at2"/>
<proteinExistence type="predicted"/>
<comment type="caution">
    <text evidence="3">The sequence shown here is derived from an EMBL/GenBank/DDBJ whole genome shotgun (WGS) entry which is preliminary data.</text>
</comment>
<dbReference type="STRING" id="1349421.OI18_17460"/>
<dbReference type="Pfam" id="PF12969">
    <property type="entry name" value="DUF3857"/>
    <property type="match status" value="1"/>
</dbReference>
<evidence type="ECO:0000313" key="3">
    <source>
        <dbReference type="EMBL" id="KIC93536.1"/>
    </source>
</evidence>
<evidence type="ECO:0000259" key="2">
    <source>
        <dbReference type="Pfam" id="PF12969"/>
    </source>
</evidence>
<accession>A0A0C1L1S6</accession>
<gene>
    <name evidence="3" type="ORF">OI18_17460</name>
</gene>
<dbReference type="RefSeq" id="WP_039142113.1">
    <property type="nucleotide sequence ID" value="NZ_JSVC01000019.1"/>
</dbReference>
<feature type="domain" description="DUF3857" evidence="2">
    <location>
        <begin position="71"/>
        <end position="202"/>
    </location>
</feature>